<dbReference type="EMBL" id="AP026382">
    <property type="protein sequence ID" value="BDN97779.1"/>
    <property type="molecule type" value="Genomic_DNA"/>
</dbReference>
<reference evidence="5 7" key="1">
    <citation type="submission" date="2017-01" db="EMBL/GenBank/DDBJ databases">
        <title>First report of the plasmid-mediated mcr-1 gene in Citrobacter freudii.</title>
        <authorList>
            <person name="Liu J."/>
            <person name="Yang Y."/>
            <person name="Li Y."/>
            <person name="Liu D."/>
            <person name="Tuo H."/>
            <person name="Davis M."/>
            <person name="Zhang A."/>
        </authorList>
    </citation>
    <scope>NUCLEOTIDE SEQUENCE [LARGE SCALE GENOMIC DNA]</scope>
    <source>
        <strain evidence="5 7">SCC4</strain>
    </source>
</reference>
<feature type="domain" description="KTSC" evidence="1">
    <location>
        <begin position="8"/>
        <end position="64"/>
    </location>
</feature>
<accession>A0A1R0G2E1</accession>
<name>A0A1R0G2E1_CITBR</name>
<dbReference type="Proteomes" id="UP000605024">
    <property type="component" value="Unassembled WGS sequence"/>
</dbReference>
<organism evidence="4 10">
    <name type="scientific">Citrobacter braakii</name>
    <dbReference type="NCBI Taxonomy" id="57706"/>
    <lineage>
        <taxon>Bacteria</taxon>
        <taxon>Pseudomonadati</taxon>
        <taxon>Pseudomonadota</taxon>
        <taxon>Gammaproteobacteria</taxon>
        <taxon>Enterobacterales</taxon>
        <taxon>Enterobacteriaceae</taxon>
        <taxon>Citrobacter</taxon>
        <taxon>Citrobacter freundii complex</taxon>
    </lineage>
</organism>
<evidence type="ECO:0000313" key="8">
    <source>
        <dbReference type="Proteomes" id="UP000192573"/>
    </source>
</evidence>
<dbReference type="AlphaFoldDB" id="A0A1R0G2E1"/>
<sequence length="70" mass="7993">MQRQAMISSKIKFIGYYPLEKILEIGFVNSSTFQYVGVPESIYNSFLTVQSKGRFFDGVIKGKFLCRKTG</sequence>
<dbReference type="GeneID" id="66274999"/>
<gene>
    <name evidence="5" type="ORF">BWD41_04725</name>
    <name evidence="6" type="ORF">BZK42_01775</name>
    <name evidence="3" type="ORF">H6P72_04615</name>
    <name evidence="4" type="ORF">ID160_04630</name>
    <name evidence="2" type="ORF">KAM621c_28840</name>
</gene>
<evidence type="ECO:0000313" key="7">
    <source>
        <dbReference type="Proteomes" id="UP000185597"/>
    </source>
</evidence>
<proteinExistence type="predicted"/>
<dbReference type="Proteomes" id="UP000192573">
    <property type="component" value="Unassembled WGS sequence"/>
</dbReference>
<evidence type="ECO:0000313" key="3">
    <source>
        <dbReference type="EMBL" id="MBC2645913.1"/>
    </source>
</evidence>
<dbReference type="InterPro" id="IPR025309">
    <property type="entry name" value="KTSC_dom"/>
</dbReference>
<dbReference type="Proteomes" id="UP001058317">
    <property type="component" value="Chromosome"/>
</dbReference>
<evidence type="ECO:0000313" key="9">
    <source>
        <dbReference type="Proteomes" id="UP000586346"/>
    </source>
</evidence>
<dbReference type="Pfam" id="PF13619">
    <property type="entry name" value="KTSC"/>
    <property type="match status" value="1"/>
</dbReference>
<protein>
    <submittedName>
        <fullName evidence="4">KTSC domain-containing protein</fullName>
    </submittedName>
</protein>
<reference evidence="6 8" key="2">
    <citation type="submission" date="2017-03" db="EMBL/GenBank/DDBJ databases">
        <authorList>
            <person name="Afonso C.L."/>
            <person name="Miller P.J."/>
            <person name="Scott M.A."/>
            <person name="Spackman E."/>
            <person name="Goraichik I."/>
            <person name="Dimitrov K.M."/>
            <person name="Suarez D.L."/>
            <person name="Swayne D.E."/>
        </authorList>
    </citation>
    <scope>NUCLEOTIDE SEQUENCE [LARGE SCALE GENOMIC DNA]</scope>
    <source>
        <strain evidence="6 8">ATCC 51113</strain>
    </source>
</reference>
<evidence type="ECO:0000313" key="6">
    <source>
        <dbReference type="EMBL" id="OQM43639.1"/>
    </source>
</evidence>
<dbReference type="RefSeq" id="WP_016152687.1">
    <property type="nucleotide sequence ID" value="NZ_AP026382.1"/>
</dbReference>
<evidence type="ECO:0000259" key="1">
    <source>
        <dbReference type="Pfam" id="PF13619"/>
    </source>
</evidence>
<dbReference type="EMBL" id="NAEW01000001">
    <property type="protein sequence ID" value="OQM43639.1"/>
    <property type="molecule type" value="Genomic_DNA"/>
</dbReference>
<reference evidence="2" key="5">
    <citation type="submission" date="2022-07" db="EMBL/GenBank/DDBJ databases">
        <title>Complete genome sequence of carbapenem-resistant Citrobacter spp. in Japan.</title>
        <authorList>
            <person name="Maehana S."/>
            <person name="Suzuki M."/>
            <person name="Kitasato H."/>
        </authorList>
    </citation>
    <scope>NUCLEOTIDE SEQUENCE</scope>
    <source>
        <strain evidence="2">KAM621</strain>
    </source>
</reference>
<dbReference type="OrthoDB" id="8612029at2"/>
<dbReference type="Proteomes" id="UP000586346">
    <property type="component" value="Unassembled WGS sequence"/>
</dbReference>
<dbReference type="EMBL" id="MTCP01000001">
    <property type="protein sequence ID" value="OLY70971.1"/>
    <property type="molecule type" value="Genomic_DNA"/>
</dbReference>
<evidence type="ECO:0000313" key="4">
    <source>
        <dbReference type="EMBL" id="MBD3121952.1"/>
    </source>
</evidence>
<reference evidence="4" key="4">
    <citation type="submission" date="2020-09" db="EMBL/GenBank/DDBJ databases">
        <title>Characterization of IncC plasmids in Enterobacterales of food-producing animals originating from China.</title>
        <authorList>
            <person name="Zhang Y."/>
            <person name="Lei C.-W."/>
        </authorList>
    </citation>
    <scope>NUCLEOTIDE SEQUENCE</scope>
    <source>
        <strain evidence="4">CC1</strain>
    </source>
</reference>
<evidence type="ECO:0000313" key="10">
    <source>
        <dbReference type="Proteomes" id="UP000605024"/>
    </source>
</evidence>
<dbReference type="EMBL" id="JACXSK010000001">
    <property type="protein sequence ID" value="MBD3121952.1"/>
    <property type="molecule type" value="Genomic_DNA"/>
</dbReference>
<dbReference type="Proteomes" id="UP000185597">
    <property type="component" value="Unassembled WGS sequence"/>
</dbReference>
<evidence type="ECO:0000313" key="2">
    <source>
        <dbReference type="EMBL" id="BDN97779.1"/>
    </source>
</evidence>
<evidence type="ECO:0000313" key="5">
    <source>
        <dbReference type="EMBL" id="OLY70971.1"/>
    </source>
</evidence>
<reference evidence="3 9" key="3">
    <citation type="submission" date="2020-08" db="EMBL/GenBank/DDBJ databases">
        <title>Emergence and comparative genomics analysis of Citrobacter in Fennec fox imported from North Africa to China.</title>
        <authorList>
            <person name="Zheng B."/>
        </authorList>
    </citation>
    <scope>NUCLEOTIDE SEQUENCE [LARGE SCALE GENOMIC DNA]</scope>
    <source>
        <strain evidence="3 9">FF371</strain>
    </source>
</reference>
<keyword evidence="9" id="KW-1185">Reference proteome</keyword>
<dbReference type="EMBL" id="JACLAH010000001">
    <property type="protein sequence ID" value="MBC2645913.1"/>
    <property type="molecule type" value="Genomic_DNA"/>
</dbReference>